<dbReference type="PANTHER" id="PTHR12603:SF0">
    <property type="entry name" value="CCR4-NOT TRANSCRIPTION COMPLEX SUBUNIT 4"/>
    <property type="match status" value="1"/>
</dbReference>
<evidence type="ECO:0000256" key="1">
    <source>
        <dbReference type="SAM" id="MobiDB-lite"/>
    </source>
</evidence>
<proteinExistence type="predicted"/>
<reference evidence="3" key="1">
    <citation type="journal article" date="2020" name="Nat. Commun.">
        <title>Genome sequence of the cluster root forming white lupin.</title>
        <authorList>
            <person name="Hufnagel B."/>
            <person name="Marques A."/>
            <person name="Soriano A."/>
            <person name="Marques L."/>
            <person name="Divol F."/>
            <person name="Doumas P."/>
            <person name="Sallet E."/>
            <person name="Mancinotti D."/>
            <person name="Carrere S."/>
            <person name="Marande W."/>
            <person name="Arribat S."/>
            <person name="Keller J."/>
            <person name="Huneau C."/>
            <person name="Blein T."/>
            <person name="Aime D."/>
            <person name="Laguerre M."/>
            <person name="Taylor J."/>
            <person name="Schubert V."/>
            <person name="Nelson M."/>
            <person name="Geu-Flores F."/>
            <person name="Crespi M."/>
            <person name="Gallardo-Guerrero K."/>
            <person name="Delaux P.-M."/>
            <person name="Salse J."/>
            <person name="Berges H."/>
            <person name="Guyot R."/>
            <person name="Gouzy J."/>
            <person name="Peret B."/>
        </authorList>
    </citation>
    <scope>NUCLEOTIDE SEQUENCE [LARGE SCALE GENOMIC DNA]</scope>
    <source>
        <strain evidence="3">cv. Amiga</strain>
    </source>
</reference>
<organism evidence="2 3">
    <name type="scientific">Lupinus albus</name>
    <name type="common">White lupine</name>
    <name type="synonym">Lupinus termis</name>
    <dbReference type="NCBI Taxonomy" id="3870"/>
    <lineage>
        <taxon>Eukaryota</taxon>
        <taxon>Viridiplantae</taxon>
        <taxon>Streptophyta</taxon>
        <taxon>Embryophyta</taxon>
        <taxon>Tracheophyta</taxon>
        <taxon>Spermatophyta</taxon>
        <taxon>Magnoliopsida</taxon>
        <taxon>eudicotyledons</taxon>
        <taxon>Gunneridae</taxon>
        <taxon>Pentapetalae</taxon>
        <taxon>rosids</taxon>
        <taxon>fabids</taxon>
        <taxon>Fabales</taxon>
        <taxon>Fabaceae</taxon>
        <taxon>Papilionoideae</taxon>
        <taxon>50 kb inversion clade</taxon>
        <taxon>genistoids sensu lato</taxon>
        <taxon>core genistoids</taxon>
        <taxon>Genisteae</taxon>
        <taxon>Lupinus</taxon>
    </lineage>
</organism>
<protein>
    <submittedName>
        <fullName evidence="2">Putative transcription factor C2H2 family</fullName>
    </submittedName>
</protein>
<dbReference type="InterPro" id="IPR001841">
    <property type="entry name" value="Znf_RING"/>
</dbReference>
<dbReference type="OrthoDB" id="1923159at2759"/>
<evidence type="ECO:0000313" key="3">
    <source>
        <dbReference type="Proteomes" id="UP000447434"/>
    </source>
</evidence>
<dbReference type="Gene3D" id="3.30.40.10">
    <property type="entry name" value="Zinc/RING finger domain, C3HC4 (zinc finger)"/>
    <property type="match status" value="1"/>
</dbReference>
<dbReference type="Proteomes" id="UP000447434">
    <property type="component" value="Chromosome 8"/>
</dbReference>
<dbReference type="GO" id="GO:0030014">
    <property type="term" value="C:CCR4-NOT complex"/>
    <property type="evidence" value="ECO:0007669"/>
    <property type="project" value="InterPro"/>
</dbReference>
<dbReference type="EMBL" id="WOCE01000008">
    <property type="protein sequence ID" value="KAE9608479.1"/>
    <property type="molecule type" value="Genomic_DNA"/>
</dbReference>
<dbReference type="PROSITE" id="PS50089">
    <property type="entry name" value="ZF_RING_2"/>
    <property type="match status" value="1"/>
</dbReference>
<comment type="caution">
    <text evidence="2">The sequence shown here is derived from an EMBL/GenBank/DDBJ whole genome shotgun (WGS) entry which is preliminary data.</text>
</comment>
<gene>
    <name evidence="2" type="ORF">Lalb_Chr08g0236111</name>
</gene>
<accession>A0A6A5MJR5</accession>
<feature type="region of interest" description="Disordered" evidence="1">
    <location>
        <begin position="1"/>
        <end position="32"/>
    </location>
</feature>
<feature type="compositionally biased region" description="Basic residues" evidence="1">
    <location>
        <begin position="20"/>
        <end position="32"/>
    </location>
</feature>
<dbReference type="InterPro" id="IPR013083">
    <property type="entry name" value="Znf_RING/FYVE/PHD"/>
</dbReference>
<dbReference type="InterPro" id="IPR039780">
    <property type="entry name" value="Mot2"/>
</dbReference>
<feature type="compositionally biased region" description="Low complexity" evidence="1">
    <location>
        <begin position="1"/>
        <end position="17"/>
    </location>
</feature>
<name>A0A6A5MJR5_LUPAL</name>
<dbReference type="Pfam" id="PF14570">
    <property type="entry name" value="zf-RING_4"/>
    <property type="match status" value="1"/>
</dbReference>
<dbReference type="AlphaFoldDB" id="A0A6A5MJR5"/>
<evidence type="ECO:0000313" key="2">
    <source>
        <dbReference type="EMBL" id="KAE9608479.1"/>
    </source>
</evidence>
<dbReference type="CDD" id="cd16618">
    <property type="entry name" value="mRING-HC-C4C4_CNOT4"/>
    <property type="match status" value="1"/>
</dbReference>
<sequence>MISDAISTAPIPSAASTKNIGKKKRTNRSAKLKQCKIDARREQWLSQVAAKNKGCSDDDARTPMKGSNGLLEKLEMRSRDEEEDEGLIGHVSYSESLSNSPTSVSSCVHSGTIFTGSCSSGSSSCSSTCSAGCRSGNVTEEEDDECLDDWEAMADALAANDKPQNPCSELPPEAETVVKMVLPGELISGLNAGPQNWKPASATLVPCSSGNGRAWRPDDTFRPQCLPNLSKQHSLGNPDRRCGGGVPWAFTASPSSCPICCEDLDLTDSSFLPCLCGFRICLFCHKRILEEDGRCPGCRKQYECEPVETEASVHGGSLTLRLARSCSMVGRS</sequence>
<dbReference type="InterPro" id="IPR039515">
    <property type="entry name" value="NOT4_mRING-HC-C4C4"/>
</dbReference>
<dbReference type="FunFam" id="3.30.40.10:FF:000383">
    <property type="entry name" value="RING/U-box superfamily protein"/>
    <property type="match status" value="1"/>
</dbReference>
<dbReference type="PANTHER" id="PTHR12603">
    <property type="entry name" value="CCR4-NOT TRANSCRIPTION COMPLEX RELATED"/>
    <property type="match status" value="1"/>
</dbReference>
<dbReference type="SUPFAM" id="SSF57850">
    <property type="entry name" value="RING/U-box"/>
    <property type="match status" value="1"/>
</dbReference>
<dbReference type="GO" id="GO:0016567">
    <property type="term" value="P:protein ubiquitination"/>
    <property type="evidence" value="ECO:0007669"/>
    <property type="project" value="TreeGrafter"/>
</dbReference>
<keyword evidence="3" id="KW-1185">Reference proteome</keyword>
<dbReference type="GO" id="GO:0004842">
    <property type="term" value="F:ubiquitin-protein transferase activity"/>
    <property type="evidence" value="ECO:0007669"/>
    <property type="project" value="InterPro"/>
</dbReference>